<name>D6AHZ7_STRFL</name>
<protein>
    <submittedName>
        <fullName evidence="2">Predicted protein</fullName>
    </submittedName>
</protein>
<feature type="region of interest" description="Disordered" evidence="1">
    <location>
        <begin position="1"/>
        <end position="29"/>
    </location>
</feature>
<dbReference type="AlphaFoldDB" id="D6AHZ7"/>
<reference evidence="3" key="1">
    <citation type="submission" date="2008-10" db="EMBL/GenBank/DDBJ databases">
        <authorList>
            <person name="Molnar K."/>
        </authorList>
    </citation>
    <scope>NUCLEOTIDE SEQUENCE [LARGE SCALE GENOMIC DNA]</scope>
    <source>
        <strain evidence="3">NRRL 15998</strain>
    </source>
</reference>
<gene>
    <name evidence="2" type="ORF">SSGG_04479</name>
</gene>
<organism evidence="2 3">
    <name type="scientific">Streptomyces filamentosus NRRL 15998</name>
    <dbReference type="NCBI Taxonomy" id="457431"/>
    <lineage>
        <taxon>Bacteria</taxon>
        <taxon>Bacillati</taxon>
        <taxon>Actinomycetota</taxon>
        <taxon>Actinomycetes</taxon>
        <taxon>Kitasatosporales</taxon>
        <taxon>Streptomycetaceae</taxon>
        <taxon>Streptomyces</taxon>
    </lineage>
</organism>
<dbReference type="Proteomes" id="UP000003986">
    <property type="component" value="Unassembled WGS sequence"/>
</dbReference>
<evidence type="ECO:0000313" key="2">
    <source>
        <dbReference type="EMBL" id="EFE77112.2"/>
    </source>
</evidence>
<dbReference type="EMBL" id="DS999644">
    <property type="protein sequence ID" value="EFE77112.2"/>
    <property type="molecule type" value="Genomic_DNA"/>
</dbReference>
<sequence length="829" mass="88703">MGEAGPEPDEPTRQGEEFPAQCQHDLPWHRAPNPAVVGVPAPALALQQLLTVVGRGKPDRYVSPGAADNGGKSMPSYHEIMTTDLSCLIKAADRWTDMAGEFNKRERQYEKDVHGITLGQTWVGLSASAANASFGITLNEYKAAQAEAKAIASLLRDAYTQFTEFKGKLQTARSGAVKAGMKVSEAGRVTFDTEALSEGARSAYHHDPDYQKSVREAVTSWQQEIDRLVAATSDADKGVEIALKAVVKDSDVTDGTTNGFNSKPLDDIEAYELRDAVATAERLIDGKKVSDADLAELERSIRDNADDEDFGAQKFLERLGPEGTIRLSDVLSDRQQEGGSSGSQYTKLLGGLANTVATATHVPGSMADKAPGSKEFETWLKSGDGAFYRKFTEGLKEAGAKNYDSKTNPLYGYRPFVEMMTHADMPFDDQFLNQLGDEMIAAEEDNKAIFVQWGGNHREGRADALDSLLGVMSKNPDAATAFFNPAVGNGQEHLDYLIGNGDGAREWPQEHVAAGPRMIVTDDPLSRHGLGLALEAGATGEQPGTPLGKPGPHSEGQARMMQGVIATLDQGAKGDSVPEALKVPLGRALNDYTADTHAILGGYAPGSPSGRADIAGSGDEASITNGKASLLRVMRGVSDGVAGEDEAGDPIRVFDTLYETQRLYSVDYLDTGDHVSQSRLTENVTSWDVRSREVGEVFGGMNAVGTDMILDVRDAEIGKINDQARYGYHGFGAVANMIPQVGDLAQRAVDAAAYEWSLSVAAEAESEALRNVSQVTSEGIAGTNGLIQDWAATRDAPAESAAVKNAVQEARQSYASGREEAYSALRTRK</sequence>
<feature type="region of interest" description="Disordered" evidence="1">
    <location>
        <begin position="537"/>
        <end position="556"/>
    </location>
</feature>
<proteinExistence type="predicted"/>
<evidence type="ECO:0000313" key="3">
    <source>
        <dbReference type="Proteomes" id="UP000003986"/>
    </source>
</evidence>
<evidence type="ECO:0000256" key="1">
    <source>
        <dbReference type="SAM" id="MobiDB-lite"/>
    </source>
</evidence>
<reference evidence="3" key="2">
    <citation type="submission" date="2008-12" db="EMBL/GenBank/DDBJ databases">
        <title>Annotation of Streptomyces roseosporus strain NRRL 15998.</title>
        <authorList>
            <consortium name="The Broad Institute Genome Sequencing Platform"/>
            <consortium name="Broad Institute Microbial Sequencing Center"/>
            <person name="Fischbach M."/>
            <person name="Ward D."/>
            <person name="Young S."/>
            <person name="Kodira C.D."/>
            <person name="Zeng Q."/>
            <person name="Koehrsen M."/>
            <person name="Godfrey P."/>
            <person name="Alvarado L."/>
            <person name="Berlin A.M."/>
            <person name="Borenstein D."/>
            <person name="Chen Z."/>
            <person name="Engels R."/>
            <person name="Freedman E."/>
            <person name="Gellesch M."/>
            <person name="Goldberg J."/>
            <person name="Griggs A."/>
            <person name="Gujja S."/>
            <person name="Heiman D.I."/>
            <person name="Hepburn T.A."/>
            <person name="Howarth C."/>
            <person name="Jen D."/>
            <person name="Larson L."/>
            <person name="Lewis B."/>
            <person name="Mehta T."/>
            <person name="Park D."/>
            <person name="Pearson M."/>
            <person name="Roberts A."/>
            <person name="Saif S."/>
            <person name="Shea T.D."/>
            <person name="Shenoy N."/>
            <person name="Sisk P."/>
            <person name="Stolte C."/>
            <person name="Sykes S.N."/>
            <person name="Walk T."/>
            <person name="White J."/>
            <person name="Yandava C."/>
            <person name="Straight P."/>
            <person name="Clardy J."/>
            <person name="Hung D."/>
            <person name="Kolter R."/>
            <person name="Mekalanos J."/>
            <person name="Walker S."/>
            <person name="Walsh C.T."/>
            <person name="Wieland B.L.C."/>
            <person name="Ilzarbe M."/>
            <person name="Galagan J."/>
            <person name="Nusbaum C."/>
            <person name="Birren B."/>
        </authorList>
    </citation>
    <scope>NUCLEOTIDE SEQUENCE [LARGE SCALE GENOMIC DNA]</scope>
    <source>
        <strain evidence="3">NRRL 15998</strain>
    </source>
</reference>
<accession>D6AHZ7</accession>